<dbReference type="Proteomes" id="UP000020825">
    <property type="component" value="Unassembled WGS sequence"/>
</dbReference>
<dbReference type="AlphaFoldDB" id="X8CKQ3"/>
<feature type="region of interest" description="Disordered" evidence="1">
    <location>
        <begin position="1"/>
        <end position="32"/>
    </location>
</feature>
<feature type="compositionally biased region" description="Basic and acidic residues" evidence="1">
    <location>
        <begin position="14"/>
        <end position="24"/>
    </location>
</feature>
<evidence type="ECO:0000313" key="2">
    <source>
        <dbReference type="EMBL" id="EUA56028.1"/>
    </source>
</evidence>
<evidence type="ECO:0000256" key="1">
    <source>
        <dbReference type="SAM" id="MobiDB-lite"/>
    </source>
</evidence>
<accession>X8CKQ3</accession>
<dbReference type="EMBL" id="JAOG01000002">
    <property type="protein sequence ID" value="EUA56028.1"/>
    <property type="molecule type" value="Genomic_DNA"/>
</dbReference>
<name>X8CKQ3_MYCIT</name>
<comment type="caution">
    <text evidence="2">The sequence shown here is derived from an EMBL/GenBank/DDBJ whole genome shotgun (WGS) entry which is preliminary data.</text>
</comment>
<evidence type="ECO:0000313" key="3">
    <source>
        <dbReference type="Proteomes" id="UP000020825"/>
    </source>
</evidence>
<protein>
    <submittedName>
        <fullName evidence="2">Uncharacterized protein</fullName>
    </submittedName>
</protein>
<reference evidence="2 3" key="1">
    <citation type="submission" date="2013-12" db="EMBL/GenBank/DDBJ databases">
        <authorList>
            <person name="Zelazny A."/>
            <person name="Olivier K."/>
            <person name="Holland S."/>
            <person name="Lenaerts A."/>
            <person name="Ordway D."/>
            <person name="DeGroote M.A."/>
            <person name="Parker T."/>
            <person name="Sizemore C."/>
            <person name="Tallon L.J."/>
            <person name="Sadzewicz L.K."/>
            <person name="Sengamalay N."/>
            <person name="Fraser C.M."/>
            <person name="Hine E."/>
            <person name="Shefchek K.A."/>
            <person name="Das S.P."/>
            <person name="Tettelin H."/>
        </authorList>
    </citation>
    <scope>NUCLEOTIDE SEQUENCE [LARGE SCALE GENOMIC DNA]</scope>
    <source>
        <strain evidence="2 3">1956</strain>
    </source>
</reference>
<organism evidence="2 3">
    <name type="scientific">Mycobacterium intracellulare 1956</name>
    <dbReference type="NCBI Taxonomy" id="1299331"/>
    <lineage>
        <taxon>Bacteria</taxon>
        <taxon>Bacillati</taxon>
        <taxon>Actinomycetota</taxon>
        <taxon>Actinomycetes</taxon>
        <taxon>Mycobacteriales</taxon>
        <taxon>Mycobacteriaceae</taxon>
        <taxon>Mycobacterium</taxon>
        <taxon>Mycobacterium avium complex (MAC)</taxon>
    </lineage>
</organism>
<gene>
    <name evidence="2" type="ORF">I550_4186</name>
</gene>
<sequence length="45" mass="4880">MPDGARPANNGRSCRADVLDRRPPPLDPGLRPAANRIRCAKVKIS</sequence>
<proteinExistence type="predicted"/>